<gene>
    <name evidence="2" type="ORF">ACFFX0_02055</name>
</gene>
<evidence type="ECO:0000256" key="1">
    <source>
        <dbReference type="SAM" id="MobiDB-lite"/>
    </source>
</evidence>
<proteinExistence type="predicted"/>
<reference evidence="2 3" key="1">
    <citation type="submission" date="2024-09" db="EMBL/GenBank/DDBJ databases">
        <authorList>
            <person name="Sun Q."/>
            <person name="Mori K."/>
        </authorList>
    </citation>
    <scope>NUCLEOTIDE SEQUENCE [LARGE SCALE GENOMIC DNA]</scope>
    <source>
        <strain evidence="2 3">CCM 7609</strain>
    </source>
</reference>
<evidence type="ECO:0000313" key="2">
    <source>
        <dbReference type="EMBL" id="MFB9070040.1"/>
    </source>
</evidence>
<dbReference type="EMBL" id="JBHMFI010000001">
    <property type="protein sequence ID" value="MFB9070040.1"/>
    <property type="molecule type" value="Genomic_DNA"/>
</dbReference>
<accession>A0ABV5FTN1</accession>
<name>A0ABV5FTN1_9MICC</name>
<comment type="caution">
    <text evidence="2">The sequence shown here is derived from an EMBL/GenBank/DDBJ whole genome shotgun (WGS) entry which is preliminary data.</text>
</comment>
<sequence length="46" mass="5197">MARRQRRGIHEYWQGPQGAQRLPGGSDRCAPQRPGSDSGRRGRGHR</sequence>
<keyword evidence="3" id="KW-1185">Reference proteome</keyword>
<dbReference type="Proteomes" id="UP001589575">
    <property type="component" value="Unassembled WGS sequence"/>
</dbReference>
<feature type="region of interest" description="Disordered" evidence="1">
    <location>
        <begin position="1"/>
        <end position="46"/>
    </location>
</feature>
<organism evidence="2 3">
    <name type="scientific">Citricoccus parietis</name>
    <dbReference type="NCBI Taxonomy" id="592307"/>
    <lineage>
        <taxon>Bacteria</taxon>
        <taxon>Bacillati</taxon>
        <taxon>Actinomycetota</taxon>
        <taxon>Actinomycetes</taxon>
        <taxon>Micrococcales</taxon>
        <taxon>Micrococcaceae</taxon>
        <taxon>Citricoccus</taxon>
    </lineage>
</organism>
<protein>
    <submittedName>
        <fullName evidence="2">Uncharacterized protein</fullName>
    </submittedName>
</protein>
<evidence type="ECO:0000313" key="3">
    <source>
        <dbReference type="Proteomes" id="UP001589575"/>
    </source>
</evidence>